<organism evidence="13 14">
    <name type="scientific">Dethiosulfovibrio marinus</name>
    <dbReference type="NCBI Taxonomy" id="133532"/>
    <lineage>
        <taxon>Bacteria</taxon>
        <taxon>Thermotogati</taxon>
        <taxon>Synergistota</taxon>
        <taxon>Synergistia</taxon>
        <taxon>Synergistales</taxon>
        <taxon>Dethiosulfovibrionaceae</taxon>
        <taxon>Dethiosulfovibrio</taxon>
    </lineage>
</organism>
<gene>
    <name evidence="10 13" type="primary">gatB</name>
    <name evidence="13" type="ORF">L2W38_03145</name>
</gene>
<evidence type="ECO:0000256" key="8">
    <source>
        <dbReference type="ARBA" id="ARBA00047380"/>
    </source>
</evidence>
<dbReference type="EC" id="6.3.5.-" evidence="10"/>
<dbReference type="SUPFAM" id="SSF55931">
    <property type="entry name" value="Glutamine synthetase/guanido kinase"/>
    <property type="match status" value="1"/>
</dbReference>
<dbReference type="InterPro" id="IPR018027">
    <property type="entry name" value="Asn/Gln_amidotransferase"/>
</dbReference>
<dbReference type="InterPro" id="IPR023168">
    <property type="entry name" value="GatB_Yqey_C_2"/>
</dbReference>
<dbReference type="InterPro" id="IPR017959">
    <property type="entry name" value="Asn/Gln-tRNA_amidoTrfase_suB/E"/>
</dbReference>
<evidence type="ECO:0000256" key="4">
    <source>
        <dbReference type="ARBA" id="ARBA00022741"/>
    </source>
</evidence>
<dbReference type="Pfam" id="PF02637">
    <property type="entry name" value="GatB_Yqey"/>
    <property type="match status" value="1"/>
</dbReference>
<comment type="catalytic activity">
    <reaction evidence="9 10">
        <text>L-glutamyl-tRNA(Gln) + L-glutamine + ATP + H2O = L-glutaminyl-tRNA(Gln) + L-glutamate + ADP + phosphate + H(+)</text>
        <dbReference type="Rhea" id="RHEA:17521"/>
        <dbReference type="Rhea" id="RHEA-COMP:9681"/>
        <dbReference type="Rhea" id="RHEA-COMP:9684"/>
        <dbReference type="ChEBI" id="CHEBI:15377"/>
        <dbReference type="ChEBI" id="CHEBI:15378"/>
        <dbReference type="ChEBI" id="CHEBI:29985"/>
        <dbReference type="ChEBI" id="CHEBI:30616"/>
        <dbReference type="ChEBI" id="CHEBI:43474"/>
        <dbReference type="ChEBI" id="CHEBI:58359"/>
        <dbReference type="ChEBI" id="CHEBI:78520"/>
        <dbReference type="ChEBI" id="CHEBI:78521"/>
        <dbReference type="ChEBI" id="CHEBI:456216"/>
    </reaction>
</comment>
<keyword evidence="3 10" id="KW-0436">Ligase</keyword>
<evidence type="ECO:0000256" key="5">
    <source>
        <dbReference type="ARBA" id="ARBA00022840"/>
    </source>
</evidence>
<dbReference type="NCBIfam" id="NF004014">
    <property type="entry name" value="PRK05477.1-4"/>
    <property type="match status" value="1"/>
</dbReference>
<name>A0ABS9EPK0_9BACT</name>
<comment type="catalytic activity">
    <reaction evidence="8 10">
        <text>L-aspartyl-tRNA(Asn) + L-glutamine + ATP + H2O = L-asparaginyl-tRNA(Asn) + L-glutamate + ADP + phosphate + 2 H(+)</text>
        <dbReference type="Rhea" id="RHEA:14513"/>
        <dbReference type="Rhea" id="RHEA-COMP:9674"/>
        <dbReference type="Rhea" id="RHEA-COMP:9677"/>
        <dbReference type="ChEBI" id="CHEBI:15377"/>
        <dbReference type="ChEBI" id="CHEBI:15378"/>
        <dbReference type="ChEBI" id="CHEBI:29985"/>
        <dbReference type="ChEBI" id="CHEBI:30616"/>
        <dbReference type="ChEBI" id="CHEBI:43474"/>
        <dbReference type="ChEBI" id="CHEBI:58359"/>
        <dbReference type="ChEBI" id="CHEBI:78515"/>
        <dbReference type="ChEBI" id="CHEBI:78516"/>
        <dbReference type="ChEBI" id="CHEBI:456216"/>
    </reaction>
</comment>
<dbReference type="InterPro" id="IPR014746">
    <property type="entry name" value="Gln_synth/guanido_kin_cat_dom"/>
</dbReference>
<evidence type="ECO:0000256" key="1">
    <source>
        <dbReference type="ARBA" id="ARBA00005306"/>
    </source>
</evidence>
<evidence type="ECO:0000256" key="7">
    <source>
        <dbReference type="ARBA" id="ARBA00024799"/>
    </source>
</evidence>
<dbReference type="InterPro" id="IPR017958">
    <property type="entry name" value="Gln-tRNA_amidoTrfase_suB_CS"/>
</dbReference>
<keyword evidence="14" id="KW-1185">Reference proteome</keyword>
<comment type="caution">
    <text evidence="13">The sequence shown here is derived from an EMBL/GenBank/DDBJ whole genome shotgun (WGS) entry which is preliminary data.</text>
</comment>
<reference evidence="13 14" key="1">
    <citation type="submission" date="2022-01" db="EMBL/GenBank/DDBJ databases">
        <title>Dethiosulfovibrio faecalis sp. nov., a novel proteolytic, non-sulfur-reducing bacterium isolated from a marine aquaculture solid waste bioreactor.</title>
        <authorList>
            <person name="Grabowski S."/>
            <person name="Apolinario E."/>
            <person name="Schneider N."/>
            <person name="Marshall C.W."/>
            <person name="Sowers K.R."/>
        </authorList>
    </citation>
    <scope>NUCLEOTIDE SEQUENCE [LARGE SCALE GENOMIC DNA]</scope>
    <source>
        <strain evidence="13 14">DSM 12537</strain>
    </source>
</reference>
<sequence length="489" mass="54166">MSLTFTTVIGLEIHVQLNTRTKLFCGCSTDYIGATPNTNICPLCTGQPGTLPVLNERVVELGVRAGLALGCTINRVTRFDRKNYFYPDLPKAYQISEFYVPLAEKGEVTVTGDDGKPYKVGITRLHLEEDAGKLVHGASDGRIVGSTQSFVDYNRSSVPLAEIVSEPDITSPRMAKEYVATLRQMVRYLGVSDGDMEKGSMRVDANISLKVSDGRWGNRVEVKNMNSLRALERALEFEIRRQGAILSDGGEIHQETRNWDDSAGETSSSRSKEESNDYRYFTEPDLPPLVLSDSYVEDIERDLPELPWDKKARYERDFDLPQDDISVLTEQKDLAEYFEACVEAGASPARASNWIRTEVLRVLNERGGHISEFSLSPAALVELLRMVEGKKLSTTAAKEVFDAMVSREISLKEAIDACGVTAGNLSGDGLASLVQSVLEANGDVVEVIRSGDDKKDKKRKFLQGQVMKEARGQADPREVAKILDIELPR</sequence>
<dbReference type="NCBIfam" id="NF004012">
    <property type="entry name" value="PRK05477.1-2"/>
    <property type="match status" value="1"/>
</dbReference>
<evidence type="ECO:0000256" key="9">
    <source>
        <dbReference type="ARBA" id="ARBA00047913"/>
    </source>
</evidence>
<dbReference type="InterPro" id="IPR004413">
    <property type="entry name" value="GatB"/>
</dbReference>
<evidence type="ECO:0000256" key="11">
    <source>
        <dbReference type="SAM" id="MobiDB-lite"/>
    </source>
</evidence>
<keyword evidence="4 10" id="KW-0547">Nucleotide-binding</keyword>
<feature type="compositionally biased region" description="Basic and acidic residues" evidence="11">
    <location>
        <begin position="270"/>
        <end position="279"/>
    </location>
</feature>
<feature type="domain" description="Asn/Gln amidotransferase" evidence="12">
    <location>
        <begin position="336"/>
        <end position="487"/>
    </location>
</feature>
<comment type="function">
    <text evidence="7 10">Allows the formation of correctly charged Asn-tRNA(Asn) or Gln-tRNA(Gln) through the transamidation of misacylated Asp-tRNA(Asn) or Glu-tRNA(Gln) in organisms which lack either or both of asparaginyl-tRNA or glutaminyl-tRNA synthetases. The reaction takes place in the presence of glutamine and ATP through an activated phospho-Asp-tRNA(Asn) or phospho-Glu-tRNA(Gln).</text>
</comment>
<evidence type="ECO:0000313" key="14">
    <source>
        <dbReference type="Proteomes" id="UP001200430"/>
    </source>
</evidence>
<dbReference type="Gene3D" id="1.10.150.380">
    <property type="entry name" value="GatB domain, N-terminal subdomain"/>
    <property type="match status" value="1"/>
</dbReference>
<proteinExistence type="inferred from homology"/>
<evidence type="ECO:0000256" key="6">
    <source>
        <dbReference type="ARBA" id="ARBA00022917"/>
    </source>
</evidence>
<feature type="region of interest" description="Disordered" evidence="11">
    <location>
        <begin position="252"/>
        <end position="279"/>
    </location>
</feature>
<dbReference type="SMART" id="SM00845">
    <property type="entry name" value="GatB_Yqey"/>
    <property type="match status" value="1"/>
</dbReference>
<dbReference type="NCBIfam" id="TIGR00133">
    <property type="entry name" value="gatB"/>
    <property type="match status" value="1"/>
</dbReference>
<comment type="similarity">
    <text evidence="1 10">Belongs to the GatB/GatE family. GatB subfamily.</text>
</comment>
<evidence type="ECO:0000256" key="3">
    <source>
        <dbReference type="ARBA" id="ARBA00022598"/>
    </source>
</evidence>
<dbReference type="HAMAP" id="MF_00121">
    <property type="entry name" value="GatB"/>
    <property type="match status" value="1"/>
</dbReference>
<dbReference type="InterPro" id="IPR042114">
    <property type="entry name" value="GatB_C_1"/>
</dbReference>
<evidence type="ECO:0000259" key="12">
    <source>
        <dbReference type="SMART" id="SM00845"/>
    </source>
</evidence>
<dbReference type="Gene3D" id="1.10.10.410">
    <property type="match status" value="1"/>
</dbReference>
<comment type="subunit">
    <text evidence="2 10">Heterotrimer of A, B and C subunits.</text>
</comment>
<accession>A0ABS9EPK0</accession>
<dbReference type="Pfam" id="PF02934">
    <property type="entry name" value="GatB_N"/>
    <property type="match status" value="1"/>
</dbReference>
<evidence type="ECO:0000256" key="10">
    <source>
        <dbReference type="HAMAP-Rule" id="MF_00121"/>
    </source>
</evidence>
<evidence type="ECO:0000256" key="2">
    <source>
        <dbReference type="ARBA" id="ARBA00011123"/>
    </source>
</evidence>
<keyword evidence="5 10" id="KW-0067">ATP-binding</keyword>
<dbReference type="InterPro" id="IPR006075">
    <property type="entry name" value="Asn/Gln-tRNA_Trfase_suB/E_cat"/>
</dbReference>
<dbReference type="EMBL" id="JAKGUD010000002">
    <property type="protein sequence ID" value="MCF4141815.1"/>
    <property type="molecule type" value="Genomic_DNA"/>
</dbReference>
<dbReference type="Proteomes" id="UP001200430">
    <property type="component" value="Unassembled WGS sequence"/>
</dbReference>
<keyword evidence="6 10" id="KW-0648">Protein biosynthesis</keyword>
<dbReference type="PROSITE" id="PS01234">
    <property type="entry name" value="GATB"/>
    <property type="match status" value="1"/>
</dbReference>
<protein>
    <recommendedName>
        <fullName evidence="10">Aspartyl/glutamyl-tRNA(Asn/Gln) amidotransferase subunit B</fullName>
        <shortName evidence="10">Asp/Glu-ADT subunit B</shortName>
        <ecNumber evidence="10">6.3.5.-</ecNumber>
    </recommendedName>
</protein>
<dbReference type="InterPro" id="IPR003789">
    <property type="entry name" value="Asn/Gln_tRNA_amidoTrase-B-like"/>
</dbReference>
<dbReference type="SUPFAM" id="SSF89095">
    <property type="entry name" value="GatB/YqeY motif"/>
    <property type="match status" value="1"/>
</dbReference>
<dbReference type="PANTHER" id="PTHR11659">
    <property type="entry name" value="GLUTAMYL-TRNA GLN AMIDOTRANSFERASE SUBUNIT B MITOCHONDRIAL AND PROKARYOTIC PET112-RELATED"/>
    <property type="match status" value="1"/>
</dbReference>
<dbReference type="RefSeq" id="WP_236098567.1">
    <property type="nucleotide sequence ID" value="NZ_JAKGUD010000002.1"/>
</dbReference>
<dbReference type="PANTHER" id="PTHR11659:SF0">
    <property type="entry name" value="GLUTAMYL-TRNA(GLN) AMIDOTRANSFERASE SUBUNIT B, MITOCHONDRIAL"/>
    <property type="match status" value="1"/>
</dbReference>
<evidence type="ECO:0000313" key="13">
    <source>
        <dbReference type="EMBL" id="MCF4141815.1"/>
    </source>
</evidence>